<protein>
    <recommendedName>
        <fullName evidence="2">small monomeric GTPase</fullName>
        <ecNumber evidence="2">3.6.5.2</ecNumber>
    </recommendedName>
</protein>
<dbReference type="Proteomes" id="UP001141327">
    <property type="component" value="Unassembled WGS sequence"/>
</dbReference>
<evidence type="ECO:0000256" key="5">
    <source>
        <dbReference type="SAM" id="MobiDB-lite"/>
    </source>
</evidence>
<dbReference type="Gene3D" id="3.40.50.300">
    <property type="entry name" value="P-loop containing nucleotide triphosphate hydrolases"/>
    <property type="match status" value="1"/>
</dbReference>
<keyword evidence="3" id="KW-0378">Hydrolase</keyword>
<name>A0ABQ8UXY5_9EUKA</name>
<sequence>MGWADGLEQFARLLRSPQYLDQADAIDGTFDLWYSEAVKYAQSQQNPPEFIRATVSCIPQLLGGSSGFLLDPALEDYVMKKATSAFTKLCTIFREKPKFAALLVQPPGQPLVEALKTVALPLLEHVATHDGAPTGHRVDVMGALRALIGLPLMLPPLEFNCLAPELGFNIQSQRGGAGEPPFMPTLNAFLPVAMQTGYDDMLRRSVLDLFLLFHDRNVQSAPPARSPAASPTPGAQPQSGMPLVRYLAAYAGDQLAFEYLWLMGLPQDPDGVALILDRVGRAGKSPATAQMPLELLTALNFILRRTQQGPAIIDLESAPQQRALVAILLACDQVKSSYKEREDEAQQPRAEGGQAGAAGLVGERSQELLDVLSAPNAEPFLEVALHPVTTETLTTVAALSDRFTEATWLTTLLPFLDEQIGRMQLSGEQVEQARAVGWLSEALRAGACHNHKTRRAISGQRRPACPRLPAIRPHAPPALLDADLSVFPVGGIGGPELVMRLLGVHHSTASSDLYTPPTDPATQQVVMRLLGVTQEVPAFGILTELATTAPALIRAHEEAVGLSLEATAKTLDAMAAAGYSDQSLLEAILTYLRALSPHVTAPNAPRMFEAALRALSLAHTDVFRTMYTDEVLGAVLRKVAPETTFTEPTLQLALRLGGVATRSQLALFAPRVVLADPAIPVRIEALKALIHRPQLLPGLGDAILGCCQTAAALDREADSSSVHLQISEVPFAAAAIPVLALLAVVSPPHMGRALPLLLRYGEALAQNMANMANMAAGEPDPRLTRALDQVAEGASPDGLLQFALSREGLAMLPRLETQSAGWQRLTDRLYVQGYLRRTSAAPHAPYMLGPLPEAQRSLAAPLAGELEVLQEQVTRGLAEGRILEALRAAYQVRMRHGGAYVSSGVAALVGQRLLPALLQCGLLPCPAQGPQGPVLRPEEIANSEDYLALIEEVERMFGEEAEASLRLSALKECLHMAVVQQFLAQGQVGPARSWLQAHWVQSPGLLAALDRYEAEHPPVMATLAPATTVPPVPQQQAVLMPQPGPMYVAGPPVAPDPIFVMPAPPAPLARPREPEPAERESPPTAFSHPPPEYAPQPRRAVAIYAPSLNPPPITASTVDQRALEGARARVVGLAPRTEAAAPAAVAISFPVAPTEEPRSVFPASAVLMDLLCPRIAVVGPTGVGKTSMINQFVTSDYNAVHYQTPGTEPYWKTYSFEGQELRLEIEDTQGFDTTDRIQPFREIEEGAQHFHNKSRQAYIVVFDVCAHNTFVECCDILTRLANQSRQRGHKLPAVLVGNKADADARREVTTEDAALIARLFQCEYCECSARRNEGVVAVFQRVITRIKETFRPRTVKQLGRISAQAIHCAERSGYLLKMGFFRHNWSKRWFILSGRYLFYYKTPRSDSPQGVLVVPDFNNIEMVAAQPPCLELRSPKRSFYIRPLEELPNAEGRKDLADWEQAIRAALARPGFDYFLDGDRSPTLDIPTLAAALDRVTNGQVVLQSTGGVTATATATETGEAAVAITAPANLVQNPVAAAAAAAAAQAPAR</sequence>
<feature type="domain" description="PH" evidence="6">
    <location>
        <begin position="1368"/>
        <end position="1468"/>
    </location>
</feature>
<dbReference type="InterPro" id="IPR051065">
    <property type="entry name" value="Ras-related_GTPase"/>
</dbReference>
<dbReference type="PROSITE" id="PS50003">
    <property type="entry name" value="PH_DOMAIN"/>
    <property type="match status" value="1"/>
</dbReference>
<comment type="similarity">
    <text evidence="1">Belongs to the small GTPase superfamily. Ras family.</text>
</comment>
<proteinExistence type="inferred from homology"/>
<evidence type="ECO:0000313" key="7">
    <source>
        <dbReference type="EMBL" id="KAJ4461595.1"/>
    </source>
</evidence>
<feature type="compositionally biased region" description="Basic and acidic residues" evidence="5">
    <location>
        <begin position="1070"/>
        <end position="1081"/>
    </location>
</feature>
<dbReference type="InterPro" id="IPR001806">
    <property type="entry name" value="Small_GTPase"/>
</dbReference>
<dbReference type="InterPro" id="IPR001849">
    <property type="entry name" value="PH_domain"/>
</dbReference>
<dbReference type="SMART" id="SM00175">
    <property type="entry name" value="RAB"/>
    <property type="match status" value="1"/>
</dbReference>
<dbReference type="PANTHER" id="PTHR45704">
    <property type="entry name" value="RAS-LIKE FAMILY MEMBER 11"/>
    <property type="match status" value="1"/>
</dbReference>
<dbReference type="PROSITE" id="PS51421">
    <property type="entry name" value="RAS"/>
    <property type="match status" value="1"/>
</dbReference>
<dbReference type="EMBL" id="JAPMOS010000007">
    <property type="protein sequence ID" value="KAJ4461595.1"/>
    <property type="molecule type" value="Genomic_DNA"/>
</dbReference>
<dbReference type="Pfam" id="PF00071">
    <property type="entry name" value="Ras"/>
    <property type="match status" value="1"/>
</dbReference>
<dbReference type="SUPFAM" id="SSF50729">
    <property type="entry name" value="PH domain-like"/>
    <property type="match status" value="1"/>
</dbReference>
<dbReference type="InterPro" id="IPR027417">
    <property type="entry name" value="P-loop_NTPase"/>
</dbReference>
<dbReference type="EC" id="3.6.5.2" evidence="2"/>
<organism evidence="7 8">
    <name type="scientific">Paratrimastix pyriformis</name>
    <dbReference type="NCBI Taxonomy" id="342808"/>
    <lineage>
        <taxon>Eukaryota</taxon>
        <taxon>Metamonada</taxon>
        <taxon>Preaxostyla</taxon>
        <taxon>Paratrimastigidae</taxon>
        <taxon>Paratrimastix</taxon>
    </lineage>
</organism>
<dbReference type="SMART" id="SM00174">
    <property type="entry name" value="RHO"/>
    <property type="match status" value="1"/>
</dbReference>
<accession>A0ABQ8UXY5</accession>
<keyword evidence="8" id="KW-1185">Reference proteome</keyword>
<evidence type="ECO:0000256" key="3">
    <source>
        <dbReference type="ARBA" id="ARBA00022801"/>
    </source>
</evidence>
<reference evidence="7" key="1">
    <citation type="journal article" date="2022" name="bioRxiv">
        <title>Genomics of Preaxostyla Flagellates Illuminates Evolutionary Transitions and the Path Towards Mitochondrial Loss.</title>
        <authorList>
            <person name="Novak L.V.F."/>
            <person name="Treitli S.C."/>
            <person name="Pyrih J."/>
            <person name="Halakuc P."/>
            <person name="Pipaliya S.V."/>
            <person name="Vacek V."/>
            <person name="Brzon O."/>
            <person name="Soukal P."/>
            <person name="Eme L."/>
            <person name="Dacks J.B."/>
            <person name="Karnkowska A."/>
            <person name="Elias M."/>
            <person name="Hampl V."/>
        </authorList>
    </citation>
    <scope>NUCLEOTIDE SEQUENCE</scope>
    <source>
        <strain evidence="7">RCP-MX</strain>
    </source>
</reference>
<dbReference type="InterPro" id="IPR011993">
    <property type="entry name" value="PH-like_dom_sf"/>
</dbReference>
<dbReference type="SUPFAM" id="SSF52540">
    <property type="entry name" value="P-loop containing nucleoside triphosphate hydrolases"/>
    <property type="match status" value="1"/>
</dbReference>
<dbReference type="SMART" id="SM00173">
    <property type="entry name" value="RAS"/>
    <property type="match status" value="1"/>
</dbReference>
<evidence type="ECO:0000256" key="1">
    <source>
        <dbReference type="ARBA" id="ARBA00008344"/>
    </source>
</evidence>
<dbReference type="Pfam" id="PF00169">
    <property type="entry name" value="PH"/>
    <property type="match status" value="1"/>
</dbReference>
<evidence type="ECO:0000313" key="8">
    <source>
        <dbReference type="Proteomes" id="UP001141327"/>
    </source>
</evidence>
<dbReference type="SMART" id="SM00233">
    <property type="entry name" value="PH"/>
    <property type="match status" value="1"/>
</dbReference>
<evidence type="ECO:0000259" key="6">
    <source>
        <dbReference type="PROSITE" id="PS50003"/>
    </source>
</evidence>
<dbReference type="Gene3D" id="2.30.29.30">
    <property type="entry name" value="Pleckstrin-homology domain (PH domain)/Phosphotyrosine-binding domain (PTB)"/>
    <property type="match status" value="1"/>
</dbReference>
<dbReference type="PRINTS" id="PR00449">
    <property type="entry name" value="RASTRNSFRMNG"/>
</dbReference>
<evidence type="ECO:0000256" key="2">
    <source>
        <dbReference type="ARBA" id="ARBA00011984"/>
    </source>
</evidence>
<gene>
    <name evidence="7" type="ORF">PAPYR_2199</name>
</gene>
<evidence type="ECO:0000256" key="4">
    <source>
        <dbReference type="ARBA" id="ARBA00048098"/>
    </source>
</evidence>
<comment type="caution">
    <text evidence="7">The sequence shown here is derived from an EMBL/GenBank/DDBJ whole genome shotgun (WGS) entry which is preliminary data.</text>
</comment>
<feature type="region of interest" description="Disordered" evidence="5">
    <location>
        <begin position="1064"/>
        <end position="1092"/>
    </location>
</feature>
<dbReference type="PROSITE" id="PS51419">
    <property type="entry name" value="RAB"/>
    <property type="match status" value="1"/>
</dbReference>
<comment type="catalytic activity">
    <reaction evidence="4">
        <text>GTP + H2O = GDP + phosphate + H(+)</text>
        <dbReference type="Rhea" id="RHEA:19669"/>
        <dbReference type="ChEBI" id="CHEBI:15377"/>
        <dbReference type="ChEBI" id="CHEBI:15378"/>
        <dbReference type="ChEBI" id="CHEBI:37565"/>
        <dbReference type="ChEBI" id="CHEBI:43474"/>
        <dbReference type="ChEBI" id="CHEBI:58189"/>
        <dbReference type="EC" id="3.6.5.2"/>
    </reaction>
</comment>